<dbReference type="STRING" id="45076.Lwor_0052"/>
<accession>A0A0W1ALB9</accession>
<comment type="similarity">
    <text evidence="1">Belongs to the bacterial solute-binding protein 3 family.</text>
</comment>
<keyword evidence="2 3" id="KW-0732">Signal</keyword>
<keyword evidence="6" id="KW-1185">Reference proteome</keyword>
<dbReference type="PANTHER" id="PTHR35936:SF19">
    <property type="entry name" value="AMINO-ACID-BINDING PROTEIN YXEM-RELATED"/>
    <property type="match status" value="1"/>
</dbReference>
<proteinExistence type="inferred from homology"/>
<dbReference type="RefSeq" id="WP_058491646.1">
    <property type="nucleotide sequence ID" value="NZ_CBCRUR010000013.1"/>
</dbReference>
<dbReference type="Pfam" id="PF00497">
    <property type="entry name" value="SBP_bac_3"/>
    <property type="match status" value="1"/>
</dbReference>
<dbReference type="Proteomes" id="UP000054662">
    <property type="component" value="Unassembled WGS sequence"/>
</dbReference>
<dbReference type="Gene3D" id="3.40.190.10">
    <property type="entry name" value="Periplasmic binding protein-like II"/>
    <property type="match status" value="2"/>
</dbReference>
<evidence type="ECO:0000256" key="2">
    <source>
        <dbReference type="ARBA" id="ARBA00022729"/>
    </source>
</evidence>
<feature type="chain" id="PRO_5006919930" evidence="3">
    <location>
        <begin position="19"/>
        <end position="245"/>
    </location>
</feature>
<dbReference type="SUPFAM" id="SSF53850">
    <property type="entry name" value="Periplasmic binding protein-like II"/>
    <property type="match status" value="1"/>
</dbReference>
<gene>
    <name evidence="5" type="ORF">Lwor_0052</name>
</gene>
<feature type="domain" description="Solute-binding protein family 3/N-terminal" evidence="4">
    <location>
        <begin position="20"/>
        <end position="243"/>
    </location>
</feature>
<organism evidence="5 6">
    <name type="scientific">Legionella worsleiensis</name>
    <dbReference type="NCBI Taxonomy" id="45076"/>
    <lineage>
        <taxon>Bacteria</taxon>
        <taxon>Pseudomonadati</taxon>
        <taxon>Pseudomonadota</taxon>
        <taxon>Gammaproteobacteria</taxon>
        <taxon>Legionellales</taxon>
        <taxon>Legionellaceae</taxon>
        <taxon>Legionella</taxon>
    </lineage>
</organism>
<protein>
    <submittedName>
        <fullName evidence="5">Glutamine ABC transporter</fullName>
    </submittedName>
</protein>
<reference evidence="5 6" key="1">
    <citation type="submission" date="2015-11" db="EMBL/GenBank/DDBJ databases">
        <title>Genomic analysis of 38 Legionella species identifies large and diverse effector repertoires.</title>
        <authorList>
            <person name="Burstein D."/>
            <person name="Amaro F."/>
            <person name="Zusman T."/>
            <person name="Lifshitz Z."/>
            <person name="Cohen O."/>
            <person name="Gilbert J.A."/>
            <person name="Pupko T."/>
            <person name="Shuman H.A."/>
            <person name="Segal G."/>
        </authorList>
    </citation>
    <scope>NUCLEOTIDE SEQUENCE [LARGE SCALE GENOMIC DNA]</scope>
    <source>
        <strain evidence="5 6">ATCC 49508</strain>
    </source>
</reference>
<evidence type="ECO:0000313" key="6">
    <source>
        <dbReference type="Proteomes" id="UP000054662"/>
    </source>
</evidence>
<evidence type="ECO:0000256" key="3">
    <source>
        <dbReference type="SAM" id="SignalP"/>
    </source>
</evidence>
<dbReference type="PANTHER" id="PTHR35936">
    <property type="entry name" value="MEMBRANE-BOUND LYTIC MUREIN TRANSGLYCOSYLASE F"/>
    <property type="match status" value="1"/>
</dbReference>
<evidence type="ECO:0000256" key="1">
    <source>
        <dbReference type="ARBA" id="ARBA00010333"/>
    </source>
</evidence>
<name>A0A0W1ALB9_9GAMM</name>
<feature type="signal peptide" evidence="3">
    <location>
        <begin position="1"/>
        <end position="18"/>
    </location>
</feature>
<dbReference type="PATRIC" id="fig|45076.6.peg.54"/>
<evidence type="ECO:0000259" key="4">
    <source>
        <dbReference type="SMART" id="SM00062"/>
    </source>
</evidence>
<dbReference type="SMART" id="SM00062">
    <property type="entry name" value="PBPb"/>
    <property type="match status" value="1"/>
</dbReference>
<sequence length="245" mass="27136">MKWCLALVLLCGSLLAHSVPITVGVTEYAPPLSTSIDGGKSFYGFHIDLMTALCKRMKMNCLYKAVKLTEQVQALNQGTVDVIFSITPIEQTITGNYVYSLPYINSDAQFVALLSNNKINNINDINNVSIGVFANTLYHSFINTQYSATNTVKVYSSIADMVSALASKDVDVLIFNNNIARYIIYNDSNRLKLVGSPIPLGNGYGLLALKKNIWLINRINTALLQIESDGTYLAIYKPYFGNEMY</sequence>
<comment type="caution">
    <text evidence="5">The sequence shown here is derived from an EMBL/GenBank/DDBJ whole genome shotgun (WGS) entry which is preliminary data.</text>
</comment>
<dbReference type="InterPro" id="IPR001638">
    <property type="entry name" value="Solute-binding_3/MltF_N"/>
</dbReference>
<dbReference type="AlphaFoldDB" id="A0A0W1ALB9"/>
<evidence type="ECO:0000313" key="5">
    <source>
        <dbReference type="EMBL" id="KTD82132.1"/>
    </source>
</evidence>
<dbReference type="EMBL" id="LNZC01000001">
    <property type="protein sequence ID" value="KTD82132.1"/>
    <property type="molecule type" value="Genomic_DNA"/>
</dbReference>